<evidence type="ECO:0000313" key="1">
    <source>
        <dbReference type="EMBL" id="CAG8445295.1"/>
    </source>
</evidence>
<dbReference type="EMBL" id="CAJVPU010000265">
    <property type="protein sequence ID" value="CAG8445295.1"/>
    <property type="molecule type" value="Genomic_DNA"/>
</dbReference>
<evidence type="ECO:0000313" key="2">
    <source>
        <dbReference type="Proteomes" id="UP000789702"/>
    </source>
</evidence>
<feature type="non-terminal residue" evidence="1">
    <location>
        <position position="1"/>
    </location>
</feature>
<sequence>KNNMNNCNFVLAKESIFEGKARLLRKPNKRVHSWVNEKREYQRRKKKVHGRFMQCIACRSLKWRLECFCIQAPIVYSYLCQKEKHGALRNE</sequence>
<dbReference type="Proteomes" id="UP000789702">
    <property type="component" value="Unassembled WGS sequence"/>
</dbReference>
<proteinExistence type="predicted"/>
<reference evidence="1" key="1">
    <citation type="submission" date="2021-06" db="EMBL/GenBank/DDBJ databases">
        <authorList>
            <person name="Kallberg Y."/>
            <person name="Tangrot J."/>
            <person name="Rosling A."/>
        </authorList>
    </citation>
    <scope>NUCLEOTIDE SEQUENCE</scope>
    <source>
        <strain evidence="1">IL203A</strain>
    </source>
</reference>
<comment type="caution">
    <text evidence="1">The sequence shown here is derived from an EMBL/GenBank/DDBJ whole genome shotgun (WGS) entry which is preliminary data.</text>
</comment>
<organism evidence="1 2">
    <name type="scientific">Dentiscutata heterogama</name>
    <dbReference type="NCBI Taxonomy" id="1316150"/>
    <lineage>
        <taxon>Eukaryota</taxon>
        <taxon>Fungi</taxon>
        <taxon>Fungi incertae sedis</taxon>
        <taxon>Mucoromycota</taxon>
        <taxon>Glomeromycotina</taxon>
        <taxon>Glomeromycetes</taxon>
        <taxon>Diversisporales</taxon>
        <taxon>Gigasporaceae</taxon>
        <taxon>Dentiscutata</taxon>
    </lineage>
</organism>
<name>A0ACA9K0I9_9GLOM</name>
<protein>
    <submittedName>
        <fullName evidence="1">329_t:CDS:1</fullName>
    </submittedName>
</protein>
<keyword evidence="2" id="KW-1185">Reference proteome</keyword>
<gene>
    <name evidence="1" type="ORF">DHETER_LOCUS525</name>
</gene>
<accession>A0ACA9K0I9</accession>